<dbReference type="InterPro" id="IPR004681">
    <property type="entry name" value="TRAP_DctM"/>
</dbReference>
<comment type="subcellular location">
    <subcellularLocation>
        <location evidence="1">Cell inner membrane</location>
        <topology evidence="1">Multi-pass membrane protein</topology>
    </subcellularLocation>
</comment>
<dbReference type="PIRSF" id="PIRSF006066">
    <property type="entry name" value="HI0050"/>
    <property type="match status" value="1"/>
</dbReference>
<accession>A0ABV1DBY7</accession>
<dbReference type="PANTHER" id="PTHR33362:SF2">
    <property type="entry name" value="TRAP TRANSPORTER LARGE PERMEASE PROTEIN"/>
    <property type="match status" value="1"/>
</dbReference>
<feature type="domain" description="TRAP C4-dicarboxylate transport system permease DctM subunit" evidence="7">
    <location>
        <begin position="9"/>
        <end position="418"/>
    </location>
</feature>
<evidence type="ECO:0000256" key="5">
    <source>
        <dbReference type="ARBA" id="ARBA00022989"/>
    </source>
</evidence>
<dbReference type="Pfam" id="PF06808">
    <property type="entry name" value="DctM"/>
    <property type="match status" value="1"/>
</dbReference>
<dbReference type="PANTHER" id="PTHR33362">
    <property type="entry name" value="SIALIC ACID TRAP TRANSPORTER PERMEASE PROTEIN SIAT-RELATED"/>
    <property type="match status" value="1"/>
</dbReference>
<gene>
    <name evidence="8" type="ORF">WMQ36_23310</name>
</gene>
<organism evidence="8 9">
    <name type="scientific">Enterocloster hominis</name>
    <name type="common">ex Hitch et al. 2024</name>
    <dbReference type="NCBI Taxonomy" id="1917870"/>
    <lineage>
        <taxon>Bacteria</taxon>
        <taxon>Bacillati</taxon>
        <taxon>Bacillota</taxon>
        <taxon>Clostridia</taxon>
        <taxon>Lachnospirales</taxon>
        <taxon>Lachnospiraceae</taxon>
        <taxon>Enterocloster</taxon>
    </lineage>
</organism>
<evidence type="ECO:0000256" key="2">
    <source>
        <dbReference type="ARBA" id="ARBA00022475"/>
    </source>
</evidence>
<name>A0ABV1DBY7_9FIRM</name>
<comment type="caution">
    <text evidence="8">The sequence shown here is derived from an EMBL/GenBank/DDBJ whole genome shotgun (WGS) entry which is preliminary data.</text>
</comment>
<dbReference type="RefSeq" id="WP_040379751.1">
    <property type="nucleotide sequence ID" value="NZ_JBBMFM010000134.1"/>
</dbReference>
<evidence type="ECO:0000259" key="7">
    <source>
        <dbReference type="Pfam" id="PF06808"/>
    </source>
</evidence>
<protein>
    <submittedName>
        <fullName evidence="8">TRAP transporter large permease</fullName>
    </submittedName>
</protein>
<dbReference type="InterPro" id="IPR010656">
    <property type="entry name" value="DctM"/>
</dbReference>
<evidence type="ECO:0000256" key="6">
    <source>
        <dbReference type="ARBA" id="ARBA00023136"/>
    </source>
</evidence>
<evidence type="ECO:0000256" key="1">
    <source>
        <dbReference type="ARBA" id="ARBA00004429"/>
    </source>
</evidence>
<dbReference type="Proteomes" id="UP001454086">
    <property type="component" value="Unassembled WGS sequence"/>
</dbReference>
<proteinExistence type="predicted"/>
<keyword evidence="5" id="KW-1133">Transmembrane helix</keyword>
<dbReference type="NCBIfam" id="TIGR00786">
    <property type="entry name" value="dctM"/>
    <property type="match status" value="1"/>
</dbReference>
<keyword evidence="3" id="KW-0997">Cell inner membrane</keyword>
<evidence type="ECO:0000256" key="4">
    <source>
        <dbReference type="ARBA" id="ARBA00022692"/>
    </source>
</evidence>
<reference evidence="8 9" key="1">
    <citation type="submission" date="2024-03" db="EMBL/GenBank/DDBJ databases">
        <title>Human intestinal bacterial collection.</title>
        <authorList>
            <person name="Pauvert C."/>
            <person name="Hitch T.C.A."/>
            <person name="Clavel T."/>
        </authorList>
    </citation>
    <scope>NUCLEOTIDE SEQUENCE [LARGE SCALE GENOMIC DNA]</scope>
    <source>
        <strain evidence="8 9">CLA-SR-H021</strain>
    </source>
</reference>
<evidence type="ECO:0000313" key="9">
    <source>
        <dbReference type="Proteomes" id="UP001454086"/>
    </source>
</evidence>
<keyword evidence="6" id="KW-0472">Membrane</keyword>
<keyword evidence="9" id="KW-1185">Reference proteome</keyword>
<keyword evidence="2" id="KW-1003">Cell membrane</keyword>
<keyword evidence="4" id="KW-0812">Transmembrane</keyword>
<sequence>MNAAIIMGILFFVLLISGLPISFATGLAAMVYILLTPNIPAILIPQRMFVTVDSFALMAIPLFILAGELMNSGGITRKIVDFSSKLVGHITGGLAHISILACMIFAGMCGSCTAAGVSVGSMMIPALKKENYDVDFSAAVIASAAVLGPVIPPSIIMVVYASLTGTSVAKLFLGGIAPGIIIGMLLMFTAYRISKKRGYQAKLAKRCSLKEIMVSFRKSLAALLLPIVIIGGILSGMFTATEAGAIGVAYAGAVGFLSGEIHISDVKRILLNAAKSSTNILFLMGTGAVFGWILTSLQIPQMMTRLLIGISSQPQILMLIIIAFVLFLGCFLADAAIVPVLAPLLFPVIQQVGIDPVAFGVILCTTAVVGNITPPVGGLLFVISGVGNVSVTKTARAVLPFLAVIVCVLVACGIFPQIVTTIPDLLMK</sequence>
<evidence type="ECO:0000256" key="3">
    <source>
        <dbReference type="ARBA" id="ARBA00022519"/>
    </source>
</evidence>
<dbReference type="EMBL" id="JBBMFM010000134">
    <property type="protein sequence ID" value="MEQ2427896.1"/>
    <property type="molecule type" value="Genomic_DNA"/>
</dbReference>
<evidence type="ECO:0000313" key="8">
    <source>
        <dbReference type="EMBL" id="MEQ2427896.1"/>
    </source>
</evidence>